<evidence type="ECO:0000313" key="1">
    <source>
        <dbReference type="EMBL" id="CAJ2633319.1"/>
    </source>
</evidence>
<dbReference type="Proteomes" id="UP001177021">
    <property type="component" value="Unassembled WGS sequence"/>
</dbReference>
<gene>
    <name evidence="1" type="ORF">MILVUS5_LOCUS4453</name>
</gene>
<proteinExistence type="predicted"/>
<sequence length="729" mass="81526">MSRKPTTSNPNIGLSGSGLSHAYIQYPPLRCNVPGSTGLFYDDGNKLLLSPTTDQVFSWKVSLFEPLIGPSTDSISEGPIIAVRYSLDTKVIAIQRSSHEIQFWNRETAETFSHKCRPESESILGFFWTDSQQCDIVIVKTKGLDLCAYKSGSKSLELVETKKLNVSWYVYTHESRLVLLASGMQCKTFHGFQISSADIVRLPRFEMVMAKSEANSKPVLAAEDIFIVTVYGRIYCLQVDRVAMLLHSYRLYRDAVIQQGSLPIYSSRIAVSVVDNVLLIHQVDAKVVILYDLFADSRAPISAPLPLLLRGFPRSSTTSQFSGRDSESSDGNIVSSHEAVTYADTWIFLVPDLVCDVANKLLWKFNLDLEAISASNSDVPSVLDFLQRRKLEANKAKQLCLGITQTLILEHRPVPVVAKAMNVLVTSYSHSIKTGSYLKGLKPEMTLNSSAQNADTDVSAIERDATGKSIIHESTTRVDSGTLDSEDESQFANLKHNSKEAHIGGSVNNENSLSNETHSSYVMQSSLLSVQEESQLTSATISPDEMYNFVFSPVDEEMVGDPSYLVAIIVEFLHSANLEKIRVLPNLYVLIIQLLVRNERYAELSLFVINKILEPSKEVALQLLESGRQNAQTRKLGLKMLRQLGLHNDYVLLLVQDGYYLEALRYARKYKVDTIRPSLFLEAAFVSNDSQHLAAVLRFFTDFLPGFKNTSEHNRYYRILNEMNSSMTV</sequence>
<name>A0ACB0IM87_TRIPR</name>
<reference evidence="1" key="1">
    <citation type="submission" date="2023-10" db="EMBL/GenBank/DDBJ databases">
        <authorList>
            <person name="Rodriguez Cubillos JULIANA M."/>
            <person name="De Vega J."/>
        </authorList>
    </citation>
    <scope>NUCLEOTIDE SEQUENCE</scope>
</reference>
<comment type="caution">
    <text evidence="1">The sequence shown here is derived from an EMBL/GenBank/DDBJ whole genome shotgun (WGS) entry which is preliminary data.</text>
</comment>
<protein>
    <submittedName>
        <fullName evidence="1">Uncharacterized protein</fullName>
    </submittedName>
</protein>
<accession>A0ACB0IM87</accession>
<evidence type="ECO:0000313" key="2">
    <source>
        <dbReference type="Proteomes" id="UP001177021"/>
    </source>
</evidence>
<keyword evidence="2" id="KW-1185">Reference proteome</keyword>
<dbReference type="EMBL" id="CASHSV030000001">
    <property type="protein sequence ID" value="CAJ2633319.1"/>
    <property type="molecule type" value="Genomic_DNA"/>
</dbReference>
<organism evidence="1 2">
    <name type="scientific">Trifolium pratense</name>
    <name type="common">Red clover</name>
    <dbReference type="NCBI Taxonomy" id="57577"/>
    <lineage>
        <taxon>Eukaryota</taxon>
        <taxon>Viridiplantae</taxon>
        <taxon>Streptophyta</taxon>
        <taxon>Embryophyta</taxon>
        <taxon>Tracheophyta</taxon>
        <taxon>Spermatophyta</taxon>
        <taxon>Magnoliopsida</taxon>
        <taxon>eudicotyledons</taxon>
        <taxon>Gunneridae</taxon>
        <taxon>Pentapetalae</taxon>
        <taxon>rosids</taxon>
        <taxon>fabids</taxon>
        <taxon>Fabales</taxon>
        <taxon>Fabaceae</taxon>
        <taxon>Papilionoideae</taxon>
        <taxon>50 kb inversion clade</taxon>
        <taxon>NPAAA clade</taxon>
        <taxon>Hologalegina</taxon>
        <taxon>IRL clade</taxon>
        <taxon>Trifolieae</taxon>
        <taxon>Trifolium</taxon>
    </lineage>
</organism>